<comment type="caution">
    <text evidence="2">The sequence shown here is derived from an EMBL/GenBank/DDBJ whole genome shotgun (WGS) entry which is preliminary data.</text>
</comment>
<organism evidence="2 3">
    <name type="scientific">Mycena rosella</name>
    <name type="common">Pink bonnet</name>
    <name type="synonym">Agaricus rosellus</name>
    <dbReference type="NCBI Taxonomy" id="1033263"/>
    <lineage>
        <taxon>Eukaryota</taxon>
        <taxon>Fungi</taxon>
        <taxon>Dikarya</taxon>
        <taxon>Basidiomycota</taxon>
        <taxon>Agaricomycotina</taxon>
        <taxon>Agaricomycetes</taxon>
        <taxon>Agaricomycetidae</taxon>
        <taxon>Agaricales</taxon>
        <taxon>Marasmiineae</taxon>
        <taxon>Mycenaceae</taxon>
        <taxon>Mycena</taxon>
    </lineage>
</organism>
<dbReference type="AlphaFoldDB" id="A0AAD7DD62"/>
<protein>
    <submittedName>
        <fullName evidence="2">Uncharacterized protein</fullName>
    </submittedName>
</protein>
<reference evidence="2" key="1">
    <citation type="submission" date="2023-03" db="EMBL/GenBank/DDBJ databases">
        <title>Massive genome expansion in bonnet fungi (Mycena s.s.) driven by repeated elements and novel gene families across ecological guilds.</title>
        <authorList>
            <consortium name="Lawrence Berkeley National Laboratory"/>
            <person name="Harder C.B."/>
            <person name="Miyauchi S."/>
            <person name="Viragh M."/>
            <person name="Kuo A."/>
            <person name="Thoen E."/>
            <person name="Andreopoulos B."/>
            <person name="Lu D."/>
            <person name="Skrede I."/>
            <person name="Drula E."/>
            <person name="Henrissat B."/>
            <person name="Morin E."/>
            <person name="Kohler A."/>
            <person name="Barry K."/>
            <person name="LaButti K."/>
            <person name="Morin E."/>
            <person name="Salamov A."/>
            <person name="Lipzen A."/>
            <person name="Mereny Z."/>
            <person name="Hegedus B."/>
            <person name="Baldrian P."/>
            <person name="Stursova M."/>
            <person name="Weitz H."/>
            <person name="Taylor A."/>
            <person name="Grigoriev I.V."/>
            <person name="Nagy L.G."/>
            <person name="Martin F."/>
            <person name="Kauserud H."/>
        </authorList>
    </citation>
    <scope>NUCLEOTIDE SEQUENCE</scope>
    <source>
        <strain evidence="2">CBHHK067</strain>
    </source>
</reference>
<accession>A0AAD7DD62</accession>
<dbReference type="Proteomes" id="UP001221757">
    <property type="component" value="Unassembled WGS sequence"/>
</dbReference>
<evidence type="ECO:0000313" key="3">
    <source>
        <dbReference type="Proteomes" id="UP001221757"/>
    </source>
</evidence>
<gene>
    <name evidence="2" type="ORF">B0H17DRAFT_1135399</name>
</gene>
<dbReference type="EMBL" id="JARKIE010000076">
    <property type="protein sequence ID" value="KAJ7688860.1"/>
    <property type="molecule type" value="Genomic_DNA"/>
</dbReference>
<name>A0AAD7DD62_MYCRO</name>
<evidence type="ECO:0000256" key="1">
    <source>
        <dbReference type="SAM" id="MobiDB-lite"/>
    </source>
</evidence>
<keyword evidence="3" id="KW-1185">Reference proteome</keyword>
<sequence length="114" mass="12059">MAGQVRFISKAGEVSGDINLTDKSTKTTAGVHTKLASFVGNVRGILAGRDGRFVPSRLPARKDIAVARYSWIEDPPGQSHHPVPGTPETKGPTTAADADAKDEPSDTQKYCGNL</sequence>
<feature type="region of interest" description="Disordered" evidence="1">
    <location>
        <begin position="73"/>
        <end position="114"/>
    </location>
</feature>
<evidence type="ECO:0000313" key="2">
    <source>
        <dbReference type="EMBL" id="KAJ7688860.1"/>
    </source>
</evidence>
<proteinExistence type="predicted"/>